<evidence type="ECO:0000313" key="3">
    <source>
        <dbReference type="EMBL" id="CAG5110791.1"/>
    </source>
</evidence>
<dbReference type="InterPro" id="IPR036444">
    <property type="entry name" value="PLipase_A2_dom_sf"/>
</dbReference>
<dbReference type="EMBL" id="OU015567">
    <property type="protein sequence ID" value="CAG5110791.1"/>
    <property type="molecule type" value="Genomic_DNA"/>
</dbReference>
<sequence length="225" mass="24921">MRLLASFFAFAAATDVFEESVLSRTKRQAEVEEADIPCDAGELEYDGVCYEDSEESRELIAELSQFDSPLFRTGRGRGPGGPGETRSKNRSQRLTLLVSKLRNSDAARMPNGKPMKPALFSKRMNNYGCHCWPDYPLNQNLSGQGASLDAIDSSCHELQDCHTCLKQEYGADACDPVSTRYKARLIKGEIVCMNRPTGKQACKRNLCECDKSFRMTSLLLLASGA</sequence>
<organism evidence="3 4">
    <name type="scientific">Oikopleura dioica</name>
    <name type="common">Tunicate</name>
    <dbReference type="NCBI Taxonomy" id="34765"/>
    <lineage>
        <taxon>Eukaryota</taxon>
        <taxon>Metazoa</taxon>
        <taxon>Chordata</taxon>
        <taxon>Tunicata</taxon>
        <taxon>Appendicularia</taxon>
        <taxon>Copelata</taxon>
        <taxon>Oikopleuridae</taxon>
        <taxon>Oikopleura</taxon>
    </lineage>
</organism>
<accession>A0ABN7T3W6</accession>
<evidence type="ECO:0000259" key="2">
    <source>
        <dbReference type="Pfam" id="PF00068"/>
    </source>
</evidence>
<feature type="region of interest" description="Disordered" evidence="1">
    <location>
        <begin position="71"/>
        <end position="91"/>
    </location>
</feature>
<keyword evidence="4" id="KW-1185">Reference proteome</keyword>
<dbReference type="InterPro" id="IPR016090">
    <property type="entry name" value="PLA2-like_dom"/>
</dbReference>
<name>A0ABN7T3W6_OIKDI</name>
<dbReference type="Pfam" id="PF00068">
    <property type="entry name" value="Phospholip_A2_1"/>
    <property type="match status" value="1"/>
</dbReference>
<evidence type="ECO:0000256" key="1">
    <source>
        <dbReference type="SAM" id="MobiDB-lite"/>
    </source>
</evidence>
<evidence type="ECO:0000313" key="4">
    <source>
        <dbReference type="Proteomes" id="UP001158576"/>
    </source>
</evidence>
<reference evidence="3 4" key="1">
    <citation type="submission" date="2021-04" db="EMBL/GenBank/DDBJ databases">
        <authorList>
            <person name="Bliznina A."/>
        </authorList>
    </citation>
    <scope>NUCLEOTIDE SEQUENCE [LARGE SCALE GENOMIC DNA]</scope>
</reference>
<proteinExistence type="predicted"/>
<protein>
    <submittedName>
        <fullName evidence="3">Oidioi.mRNA.OKI2018_I69.chr2.g5155.t2.cds</fullName>
    </submittedName>
</protein>
<gene>
    <name evidence="3" type="ORF">OKIOD_LOCUS13920</name>
</gene>
<feature type="domain" description="Phospholipase A2-like central" evidence="2">
    <location>
        <begin position="123"/>
        <end position="213"/>
    </location>
</feature>
<dbReference type="SUPFAM" id="SSF48619">
    <property type="entry name" value="Phospholipase A2, PLA2"/>
    <property type="match status" value="1"/>
</dbReference>
<dbReference type="Proteomes" id="UP001158576">
    <property type="component" value="Chromosome 2"/>
</dbReference>
<dbReference type="Gene3D" id="1.20.90.10">
    <property type="entry name" value="Phospholipase A2 domain"/>
    <property type="match status" value="1"/>
</dbReference>